<evidence type="ECO:0000256" key="3">
    <source>
        <dbReference type="ARBA" id="ARBA00022692"/>
    </source>
</evidence>
<protein>
    <recommendedName>
        <fullName evidence="9">Cytochrome P450</fullName>
    </recommendedName>
</protein>
<keyword evidence="3" id="KW-0812">Transmembrane</keyword>
<dbReference type="Pfam" id="PF00067">
    <property type="entry name" value="p450"/>
    <property type="match status" value="1"/>
</dbReference>
<dbReference type="Proteomes" id="UP000489600">
    <property type="component" value="Unassembled WGS sequence"/>
</dbReference>
<dbReference type="GO" id="GO:0020037">
    <property type="term" value="F:heme binding"/>
    <property type="evidence" value="ECO:0007669"/>
    <property type="project" value="InterPro"/>
</dbReference>
<evidence type="ECO:0000256" key="5">
    <source>
        <dbReference type="ARBA" id="ARBA00023002"/>
    </source>
</evidence>
<comment type="similarity">
    <text evidence="2">Belongs to the cytochrome P450 family.</text>
</comment>
<sequence>MLEPSVRYVQVIRDPTIWGREAEEFKPERHLDSSLDYRGKDLNYIPFRLGKRICPGIKFALGLAEGALANLVAQFDWTGEVKPPGDQSDLVEATGIDVCRKFPLIAFPYLVV</sequence>
<evidence type="ECO:0000313" key="7">
    <source>
        <dbReference type="EMBL" id="VVB01554.1"/>
    </source>
</evidence>
<dbReference type="SUPFAM" id="SSF48264">
    <property type="entry name" value="Cytochrome P450"/>
    <property type="match status" value="1"/>
</dbReference>
<dbReference type="GO" id="GO:0005506">
    <property type="term" value="F:iron ion binding"/>
    <property type="evidence" value="ECO:0007669"/>
    <property type="project" value="InterPro"/>
</dbReference>
<keyword evidence="4" id="KW-1133">Transmembrane helix</keyword>
<organism evidence="7 8">
    <name type="scientific">Arabis nemorensis</name>
    <dbReference type="NCBI Taxonomy" id="586526"/>
    <lineage>
        <taxon>Eukaryota</taxon>
        <taxon>Viridiplantae</taxon>
        <taxon>Streptophyta</taxon>
        <taxon>Embryophyta</taxon>
        <taxon>Tracheophyta</taxon>
        <taxon>Spermatophyta</taxon>
        <taxon>Magnoliopsida</taxon>
        <taxon>eudicotyledons</taxon>
        <taxon>Gunneridae</taxon>
        <taxon>Pentapetalae</taxon>
        <taxon>rosids</taxon>
        <taxon>malvids</taxon>
        <taxon>Brassicales</taxon>
        <taxon>Brassicaceae</taxon>
        <taxon>Arabideae</taxon>
        <taxon>Arabis</taxon>
    </lineage>
</organism>
<keyword evidence="6" id="KW-0472">Membrane</keyword>
<keyword evidence="5" id="KW-0560">Oxidoreductase</keyword>
<evidence type="ECO:0000256" key="2">
    <source>
        <dbReference type="ARBA" id="ARBA00010617"/>
    </source>
</evidence>
<evidence type="ECO:0000313" key="8">
    <source>
        <dbReference type="Proteomes" id="UP000489600"/>
    </source>
</evidence>
<dbReference type="GO" id="GO:0016705">
    <property type="term" value="F:oxidoreductase activity, acting on paired donors, with incorporation or reduction of molecular oxygen"/>
    <property type="evidence" value="ECO:0007669"/>
    <property type="project" value="InterPro"/>
</dbReference>
<dbReference type="InterPro" id="IPR050193">
    <property type="entry name" value="Cytochrome_P450_71"/>
</dbReference>
<dbReference type="OrthoDB" id="1055148at2759"/>
<name>A0A565BJQ2_9BRAS</name>
<dbReference type="EMBL" id="CABITT030000004">
    <property type="protein sequence ID" value="VVB01554.1"/>
    <property type="molecule type" value="Genomic_DNA"/>
</dbReference>
<dbReference type="PANTHER" id="PTHR47956:SF22">
    <property type="entry name" value="CYTOCHROME P450 71A12-RELATED"/>
    <property type="match status" value="1"/>
</dbReference>
<dbReference type="Gene3D" id="1.10.630.10">
    <property type="entry name" value="Cytochrome P450"/>
    <property type="match status" value="1"/>
</dbReference>
<dbReference type="InterPro" id="IPR036396">
    <property type="entry name" value="Cyt_P450_sf"/>
</dbReference>
<dbReference type="PANTHER" id="PTHR47956">
    <property type="entry name" value="CYTOCHROME P450 71B11-RELATED"/>
    <property type="match status" value="1"/>
</dbReference>
<accession>A0A565BJQ2</accession>
<comment type="caution">
    <text evidence="7">The sequence shown here is derived from an EMBL/GenBank/DDBJ whole genome shotgun (WGS) entry which is preliminary data.</text>
</comment>
<dbReference type="GO" id="GO:0004497">
    <property type="term" value="F:monooxygenase activity"/>
    <property type="evidence" value="ECO:0007669"/>
    <property type="project" value="InterPro"/>
</dbReference>
<evidence type="ECO:0000256" key="1">
    <source>
        <dbReference type="ARBA" id="ARBA00004167"/>
    </source>
</evidence>
<dbReference type="InterPro" id="IPR001128">
    <property type="entry name" value="Cyt_P450"/>
</dbReference>
<comment type="subcellular location">
    <subcellularLocation>
        <location evidence="1">Membrane</location>
        <topology evidence="1">Single-pass membrane protein</topology>
    </subcellularLocation>
</comment>
<evidence type="ECO:0000256" key="6">
    <source>
        <dbReference type="ARBA" id="ARBA00023136"/>
    </source>
</evidence>
<gene>
    <name evidence="7" type="ORF">ANE_LOCUS11998</name>
</gene>
<dbReference type="AlphaFoldDB" id="A0A565BJQ2"/>
<keyword evidence="8" id="KW-1185">Reference proteome</keyword>
<evidence type="ECO:0000256" key="4">
    <source>
        <dbReference type="ARBA" id="ARBA00022989"/>
    </source>
</evidence>
<dbReference type="GO" id="GO:0016020">
    <property type="term" value="C:membrane"/>
    <property type="evidence" value="ECO:0007669"/>
    <property type="project" value="UniProtKB-SubCell"/>
</dbReference>
<proteinExistence type="inferred from homology"/>
<reference evidence="7" key="1">
    <citation type="submission" date="2019-07" db="EMBL/GenBank/DDBJ databases">
        <authorList>
            <person name="Dittberner H."/>
        </authorList>
    </citation>
    <scope>NUCLEOTIDE SEQUENCE [LARGE SCALE GENOMIC DNA]</scope>
</reference>
<evidence type="ECO:0008006" key="9">
    <source>
        <dbReference type="Google" id="ProtNLM"/>
    </source>
</evidence>